<dbReference type="InterPro" id="IPR009057">
    <property type="entry name" value="Homeodomain-like_sf"/>
</dbReference>
<comment type="cofactor">
    <cofactor evidence="2">
        <name>Zn(2+)</name>
        <dbReference type="ChEBI" id="CHEBI:29105"/>
    </cofactor>
</comment>
<feature type="region of interest" description="Disordered" evidence="10">
    <location>
        <begin position="537"/>
        <end position="571"/>
    </location>
</feature>
<evidence type="ECO:0000256" key="2">
    <source>
        <dbReference type="ARBA" id="ARBA00001947"/>
    </source>
</evidence>
<dbReference type="InterPro" id="IPR051912">
    <property type="entry name" value="Alkylbase_DNA_Glycosylase/TA"/>
</dbReference>
<dbReference type="Gene3D" id="3.40.10.10">
    <property type="entry name" value="DNA Methylphosphotriester Repair Domain"/>
    <property type="match status" value="1"/>
</dbReference>
<evidence type="ECO:0000313" key="13">
    <source>
        <dbReference type="Proteomes" id="UP001501407"/>
    </source>
</evidence>
<evidence type="ECO:0000256" key="5">
    <source>
        <dbReference type="ARBA" id="ARBA00022763"/>
    </source>
</evidence>
<dbReference type="Pfam" id="PF06029">
    <property type="entry name" value="AlkA_N"/>
    <property type="match status" value="1"/>
</dbReference>
<dbReference type="SMART" id="SM01009">
    <property type="entry name" value="AlkA_N"/>
    <property type="match status" value="1"/>
</dbReference>
<dbReference type="InterPro" id="IPR035451">
    <property type="entry name" value="Ada-like_dom_sf"/>
</dbReference>
<accession>A0ABP9MGT8</accession>
<keyword evidence="5" id="KW-0227">DNA damage</keyword>
<gene>
    <name evidence="12" type="ORF">GCM10025760_26450</name>
</gene>
<dbReference type="SMART" id="SM00478">
    <property type="entry name" value="ENDO3c"/>
    <property type="match status" value="1"/>
</dbReference>
<dbReference type="InterPro" id="IPR011257">
    <property type="entry name" value="DNA_glycosylase"/>
</dbReference>
<keyword evidence="8" id="KW-0804">Transcription</keyword>
<dbReference type="EC" id="3.2.2.21" evidence="3"/>
<keyword evidence="9" id="KW-0234">DNA repair</keyword>
<dbReference type="Gene3D" id="1.10.1670.10">
    <property type="entry name" value="Helix-hairpin-Helix base-excision DNA repair enzymes (C-terminal)"/>
    <property type="match status" value="1"/>
</dbReference>
<evidence type="ECO:0000256" key="8">
    <source>
        <dbReference type="ARBA" id="ARBA00023163"/>
    </source>
</evidence>
<dbReference type="PROSITE" id="PS01124">
    <property type="entry name" value="HTH_ARAC_FAMILY_2"/>
    <property type="match status" value="1"/>
</dbReference>
<keyword evidence="13" id="KW-1185">Reference proteome</keyword>
<dbReference type="InterPro" id="IPR037046">
    <property type="entry name" value="AlkA_N_sf"/>
</dbReference>
<dbReference type="SUPFAM" id="SSF46689">
    <property type="entry name" value="Homeodomain-like"/>
    <property type="match status" value="1"/>
</dbReference>
<reference evidence="13" key="1">
    <citation type="journal article" date="2019" name="Int. J. Syst. Evol. Microbiol.">
        <title>The Global Catalogue of Microorganisms (GCM) 10K type strain sequencing project: providing services to taxonomists for standard genome sequencing and annotation.</title>
        <authorList>
            <consortium name="The Broad Institute Genomics Platform"/>
            <consortium name="The Broad Institute Genome Sequencing Center for Infectious Disease"/>
            <person name="Wu L."/>
            <person name="Ma J."/>
        </authorList>
    </citation>
    <scope>NUCLEOTIDE SEQUENCE [LARGE SCALE GENOMIC DNA]</scope>
    <source>
        <strain evidence="13">JCM 18959</strain>
    </source>
</reference>
<dbReference type="SUPFAM" id="SSF55945">
    <property type="entry name" value="TATA-box binding protein-like"/>
    <property type="match status" value="1"/>
</dbReference>
<feature type="region of interest" description="Disordered" evidence="10">
    <location>
        <begin position="192"/>
        <end position="211"/>
    </location>
</feature>
<feature type="domain" description="HTH araC/xylS-type" evidence="11">
    <location>
        <begin position="89"/>
        <end position="187"/>
    </location>
</feature>
<organism evidence="12 13">
    <name type="scientific">Microbacterium yannicii</name>
    <dbReference type="NCBI Taxonomy" id="671622"/>
    <lineage>
        <taxon>Bacteria</taxon>
        <taxon>Bacillati</taxon>
        <taxon>Actinomycetota</taxon>
        <taxon>Actinomycetes</taxon>
        <taxon>Micrococcales</taxon>
        <taxon>Microbacteriaceae</taxon>
        <taxon>Microbacterium</taxon>
    </lineage>
</organism>
<evidence type="ECO:0000256" key="10">
    <source>
        <dbReference type="SAM" id="MobiDB-lite"/>
    </source>
</evidence>
<dbReference type="Proteomes" id="UP001501407">
    <property type="component" value="Unassembled WGS sequence"/>
</dbReference>
<dbReference type="PANTHER" id="PTHR43003">
    <property type="entry name" value="DNA-3-METHYLADENINE GLYCOSYLASE"/>
    <property type="match status" value="1"/>
</dbReference>
<comment type="catalytic activity">
    <reaction evidence="1">
        <text>Hydrolysis of alkylated DNA, releasing 3-methyladenine, 3-methylguanine, 7-methylguanine and 7-methyladenine.</text>
        <dbReference type="EC" id="3.2.2.21"/>
    </reaction>
</comment>
<comment type="caution">
    <text evidence="12">The sequence shown here is derived from an EMBL/GenBank/DDBJ whole genome shotgun (WGS) entry which is preliminary data.</text>
</comment>
<dbReference type="SUPFAM" id="SSF57884">
    <property type="entry name" value="Ada DNA repair protein, N-terminal domain (N-Ada 10)"/>
    <property type="match status" value="1"/>
</dbReference>
<protein>
    <recommendedName>
        <fullName evidence="3">DNA-3-methyladenine glycosylase II</fullName>
        <ecNumber evidence="3">3.2.2.21</ecNumber>
    </recommendedName>
</protein>
<dbReference type="PANTHER" id="PTHR43003:SF13">
    <property type="entry name" value="DNA-3-METHYLADENINE GLYCOSYLASE 2"/>
    <property type="match status" value="1"/>
</dbReference>
<evidence type="ECO:0000256" key="3">
    <source>
        <dbReference type="ARBA" id="ARBA00012000"/>
    </source>
</evidence>
<dbReference type="Gene3D" id="3.30.310.20">
    <property type="entry name" value="DNA-3-methyladenine glycosylase AlkA, N-terminal domain"/>
    <property type="match status" value="1"/>
</dbReference>
<keyword evidence="4" id="KW-0489">Methyltransferase</keyword>
<sequence>MSLAMTFDERYRAIDSRDTRFDGQFVTAVRSTGIYCRPSCPARTPKPSNVTFYPTSAAAHEAGYRACKRCLPEAAPGSPQWNLRGDTAGRAMRLIADGVVEREGVPGLARRLGYSPRHLTRLLTTELGAGPLALSRAHRAQTARMLLIGTDLPAADVAFSSGFASVRQFNDTIREVFGMPPLDLRARRRLARPGERPAAGPGERHAAASGPAAPGVTIDLALPHRGALDAAGLFAWMGARALPGAELATDSTFARTLRLPQGPAWFELRLDDLGRVRLRAALTNLADLSTLVTRARRLFDLDADPDAVDDALARHPELAPRVAALPGIRVPGAADPHEMLIRAMVGQQITVVAARTALTALTTALGDEVPAFAGMLTDDTATVAATAESGDDTGARSTDLGQATGEAAAPARLFPTMAAIAERGADVLRGPAARIRAITGAAAALADGTLTLTTGDDAAEQRAALLAMPGIGPWTADYVRMRVLGDPDVFLPGDVAVRSGAATLGLPADPRPLDEWAAGTAPWRSYLTAHLWRAVPPKAPASSRRSTGTSRNTGSFDANAGPSDTTTGGMS</sequence>
<evidence type="ECO:0000256" key="4">
    <source>
        <dbReference type="ARBA" id="ARBA00022603"/>
    </source>
</evidence>
<dbReference type="InterPro" id="IPR010316">
    <property type="entry name" value="AlkA_N"/>
</dbReference>
<dbReference type="SUPFAM" id="SSF48150">
    <property type="entry name" value="DNA-glycosylase"/>
    <property type="match status" value="2"/>
</dbReference>
<keyword evidence="4" id="KW-0808">Transferase</keyword>
<evidence type="ECO:0000256" key="7">
    <source>
        <dbReference type="ARBA" id="ARBA00023159"/>
    </source>
</evidence>
<evidence type="ECO:0000256" key="9">
    <source>
        <dbReference type="ARBA" id="ARBA00023204"/>
    </source>
</evidence>
<dbReference type="RefSeq" id="WP_194414273.1">
    <property type="nucleotide sequence ID" value="NZ_BAABKZ010000002.1"/>
</dbReference>
<dbReference type="InterPro" id="IPR004026">
    <property type="entry name" value="Ada_DNA_repair_Zn-bd"/>
</dbReference>
<name>A0ABP9MGT8_9MICO</name>
<dbReference type="Gene3D" id="1.10.340.30">
    <property type="entry name" value="Hypothetical protein, domain 2"/>
    <property type="match status" value="1"/>
</dbReference>
<evidence type="ECO:0000259" key="11">
    <source>
        <dbReference type="PROSITE" id="PS01124"/>
    </source>
</evidence>
<evidence type="ECO:0000256" key="6">
    <source>
        <dbReference type="ARBA" id="ARBA00023015"/>
    </source>
</evidence>
<dbReference type="InterPro" id="IPR023170">
    <property type="entry name" value="HhH_base_excis_C"/>
</dbReference>
<evidence type="ECO:0000256" key="1">
    <source>
        <dbReference type="ARBA" id="ARBA00000086"/>
    </source>
</evidence>
<dbReference type="InterPro" id="IPR003265">
    <property type="entry name" value="HhH-GPD_domain"/>
</dbReference>
<proteinExistence type="predicted"/>
<dbReference type="EMBL" id="BAABKZ010000002">
    <property type="protein sequence ID" value="GAA5094844.1"/>
    <property type="molecule type" value="Genomic_DNA"/>
</dbReference>
<feature type="compositionally biased region" description="Polar residues" evidence="10">
    <location>
        <begin position="562"/>
        <end position="571"/>
    </location>
</feature>
<feature type="compositionally biased region" description="Low complexity" evidence="10">
    <location>
        <begin position="542"/>
        <end position="555"/>
    </location>
</feature>
<dbReference type="InterPro" id="IPR018060">
    <property type="entry name" value="HTH_AraC"/>
</dbReference>
<dbReference type="Gene3D" id="1.10.10.60">
    <property type="entry name" value="Homeodomain-like"/>
    <property type="match status" value="1"/>
</dbReference>
<keyword evidence="7" id="KW-0010">Activator</keyword>
<keyword evidence="6" id="KW-0805">Transcription regulation</keyword>
<dbReference type="Pfam" id="PF02805">
    <property type="entry name" value="Ada_Zn_binding"/>
    <property type="match status" value="1"/>
</dbReference>
<evidence type="ECO:0000313" key="12">
    <source>
        <dbReference type="EMBL" id="GAA5094844.1"/>
    </source>
</evidence>
<dbReference type="SMART" id="SM00342">
    <property type="entry name" value="HTH_ARAC"/>
    <property type="match status" value="1"/>
</dbReference>
<dbReference type="Pfam" id="PF12833">
    <property type="entry name" value="HTH_18"/>
    <property type="match status" value="1"/>
</dbReference>